<dbReference type="EMBL" id="BGZK01001710">
    <property type="protein sequence ID" value="GBP84990.1"/>
    <property type="molecule type" value="Genomic_DNA"/>
</dbReference>
<evidence type="ECO:0000256" key="1">
    <source>
        <dbReference type="ARBA" id="ARBA00005771"/>
    </source>
</evidence>
<organism evidence="4 5">
    <name type="scientific">Eumeta variegata</name>
    <name type="common">Bagworm moth</name>
    <name type="synonym">Eumeta japonica</name>
    <dbReference type="NCBI Taxonomy" id="151549"/>
    <lineage>
        <taxon>Eukaryota</taxon>
        <taxon>Metazoa</taxon>
        <taxon>Ecdysozoa</taxon>
        <taxon>Arthropoda</taxon>
        <taxon>Hexapoda</taxon>
        <taxon>Insecta</taxon>
        <taxon>Pterygota</taxon>
        <taxon>Neoptera</taxon>
        <taxon>Endopterygota</taxon>
        <taxon>Lepidoptera</taxon>
        <taxon>Glossata</taxon>
        <taxon>Ditrysia</taxon>
        <taxon>Tineoidea</taxon>
        <taxon>Psychidae</taxon>
        <taxon>Oiketicinae</taxon>
        <taxon>Eumeta</taxon>
    </lineage>
</organism>
<evidence type="ECO:0000313" key="4">
    <source>
        <dbReference type="EMBL" id="GBP84990.1"/>
    </source>
</evidence>
<dbReference type="OrthoDB" id="205623at2759"/>
<gene>
    <name evidence="4" type="primary">SULT1C4</name>
    <name evidence="4" type="ORF">EVAR_62649_1</name>
</gene>
<comment type="similarity">
    <text evidence="1">Belongs to the sulfotransferase 1 family.</text>
</comment>
<reference evidence="4 5" key="1">
    <citation type="journal article" date="2019" name="Commun. Biol.">
        <title>The bagworm genome reveals a unique fibroin gene that provides high tensile strength.</title>
        <authorList>
            <person name="Kono N."/>
            <person name="Nakamura H."/>
            <person name="Ohtoshi R."/>
            <person name="Tomita M."/>
            <person name="Numata K."/>
            <person name="Arakawa K."/>
        </authorList>
    </citation>
    <scope>NUCLEOTIDE SEQUENCE [LARGE SCALE GENOMIC DNA]</scope>
</reference>
<evidence type="ECO:0000256" key="2">
    <source>
        <dbReference type="ARBA" id="ARBA00022679"/>
    </source>
</evidence>
<dbReference type="InterPro" id="IPR000863">
    <property type="entry name" value="Sulfotransferase_dom"/>
</dbReference>
<evidence type="ECO:0000313" key="5">
    <source>
        <dbReference type="Proteomes" id="UP000299102"/>
    </source>
</evidence>
<keyword evidence="2 4" id="KW-0808">Transferase</keyword>
<dbReference type="Gene3D" id="3.40.50.300">
    <property type="entry name" value="P-loop containing nucleotide triphosphate hydrolases"/>
    <property type="match status" value="1"/>
</dbReference>
<sequence>MGADHRNSRLSDESRPFVLCSVRQYFVRMTYPTGRIDPILCGSQVVHSTTLAYHIFFRYTRPFIKIGPSGYVMPGAHKQFVEEIYNMEVRPDDIWIVTHPRSGTTWTQEMVWLIKNNLDYELAKSKPLHLRSPMLETTSQIPELGMDLIKANFMQLGKFHGLSAAARTPSWQMIRDAPSPRFIKPIYLCLCYRRRCSRRQK</sequence>
<dbReference type="Pfam" id="PF00685">
    <property type="entry name" value="Sulfotransfer_1"/>
    <property type="match status" value="1"/>
</dbReference>
<name>A0A4C1ZB92_EUMVA</name>
<feature type="domain" description="Sulfotransferase" evidence="3">
    <location>
        <begin position="91"/>
        <end position="185"/>
    </location>
</feature>
<dbReference type="AlphaFoldDB" id="A0A4C1ZB92"/>
<dbReference type="STRING" id="151549.A0A4C1ZB92"/>
<dbReference type="GO" id="GO:0008146">
    <property type="term" value="F:sulfotransferase activity"/>
    <property type="evidence" value="ECO:0007669"/>
    <property type="project" value="InterPro"/>
</dbReference>
<evidence type="ECO:0000259" key="3">
    <source>
        <dbReference type="Pfam" id="PF00685"/>
    </source>
</evidence>
<accession>A0A4C1ZB92</accession>
<dbReference type="InterPro" id="IPR027417">
    <property type="entry name" value="P-loop_NTPase"/>
</dbReference>
<keyword evidence="5" id="KW-1185">Reference proteome</keyword>
<dbReference type="SUPFAM" id="SSF52540">
    <property type="entry name" value="P-loop containing nucleoside triphosphate hydrolases"/>
    <property type="match status" value="1"/>
</dbReference>
<dbReference type="Proteomes" id="UP000299102">
    <property type="component" value="Unassembled WGS sequence"/>
</dbReference>
<comment type="caution">
    <text evidence="4">The sequence shown here is derived from an EMBL/GenBank/DDBJ whole genome shotgun (WGS) entry which is preliminary data.</text>
</comment>
<dbReference type="PANTHER" id="PTHR11783">
    <property type="entry name" value="SULFOTRANSFERASE SULT"/>
    <property type="match status" value="1"/>
</dbReference>
<protein>
    <submittedName>
        <fullName evidence="4">Sulfotransferase 1C4</fullName>
    </submittedName>
</protein>
<proteinExistence type="inferred from homology"/>